<dbReference type="AlphaFoldDB" id="A0AAW0GXV8"/>
<protein>
    <submittedName>
        <fullName evidence="2">Uncharacterized protein</fullName>
    </submittedName>
</protein>
<evidence type="ECO:0000313" key="3">
    <source>
        <dbReference type="Proteomes" id="UP001488838"/>
    </source>
</evidence>
<dbReference type="InterPro" id="IPR036179">
    <property type="entry name" value="Ig-like_dom_sf"/>
</dbReference>
<organism evidence="2 3">
    <name type="scientific">Myodes glareolus</name>
    <name type="common">Bank vole</name>
    <name type="synonym">Clethrionomys glareolus</name>
    <dbReference type="NCBI Taxonomy" id="447135"/>
    <lineage>
        <taxon>Eukaryota</taxon>
        <taxon>Metazoa</taxon>
        <taxon>Chordata</taxon>
        <taxon>Craniata</taxon>
        <taxon>Vertebrata</taxon>
        <taxon>Euteleostomi</taxon>
        <taxon>Mammalia</taxon>
        <taxon>Eutheria</taxon>
        <taxon>Euarchontoglires</taxon>
        <taxon>Glires</taxon>
        <taxon>Rodentia</taxon>
        <taxon>Myomorpha</taxon>
        <taxon>Muroidea</taxon>
        <taxon>Cricetidae</taxon>
        <taxon>Arvicolinae</taxon>
        <taxon>Myodes</taxon>
    </lineage>
</organism>
<accession>A0AAW0GXV8</accession>
<dbReference type="SUPFAM" id="SSF48726">
    <property type="entry name" value="Immunoglobulin"/>
    <property type="match status" value="1"/>
</dbReference>
<feature type="region of interest" description="Disordered" evidence="1">
    <location>
        <begin position="83"/>
        <end position="106"/>
    </location>
</feature>
<dbReference type="EMBL" id="JBBHLL010002268">
    <property type="protein sequence ID" value="KAK7795487.1"/>
    <property type="molecule type" value="Genomic_DNA"/>
</dbReference>
<keyword evidence="3" id="KW-1185">Reference proteome</keyword>
<proteinExistence type="predicted"/>
<sequence length="106" mass="11220">MTQSPASLSASLGDSVTITCRASFCLIDLSIGERGVLKSPTISDQESPFWLPERLTQTVKSDPQHTDSPEDLAAVPLATLQMDDSGCNKAPMGDTLSLPKADTSQP</sequence>
<evidence type="ECO:0000256" key="1">
    <source>
        <dbReference type="SAM" id="MobiDB-lite"/>
    </source>
</evidence>
<evidence type="ECO:0000313" key="2">
    <source>
        <dbReference type="EMBL" id="KAK7795487.1"/>
    </source>
</evidence>
<name>A0AAW0GXV8_MYOGA</name>
<gene>
    <name evidence="2" type="ORF">U0070_005746</name>
</gene>
<reference evidence="2 3" key="1">
    <citation type="journal article" date="2023" name="bioRxiv">
        <title>Conserved and derived expression patterns and positive selection on dental genes reveal complex evolutionary context of ever-growing rodent molars.</title>
        <authorList>
            <person name="Calamari Z.T."/>
            <person name="Song A."/>
            <person name="Cohen E."/>
            <person name="Akter M."/>
            <person name="Roy R.D."/>
            <person name="Hallikas O."/>
            <person name="Christensen M.M."/>
            <person name="Li P."/>
            <person name="Marangoni P."/>
            <person name="Jernvall J."/>
            <person name="Klein O.D."/>
        </authorList>
    </citation>
    <scope>NUCLEOTIDE SEQUENCE [LARGE SCALE GENOMIC DNA]</scope>
    <source>
        <strain evidence="2">V071</strain>
    </source>
</reference>
<comment type="caution">
    <text evidence="2">The sequence shown here is derived from an EMBL/GenBank/DDBJ whole genome shotgun (WGS) entry which is preliminary data.</text>
</comment>
<dbReference type="Proteomes" id="UP001488838">
    <property type="component" value="Unassembled WGS sequence"/>
</dbReference>